<gene>
    <name evidence="2" type="ORF">FG384_01545</name>
</gene>
<dbReference type="GO" id="GO:0003824">
    <property type="term" value="F:catalytic activity"/>
    <property type="evidence" value="ECO:0007669"/>
    <property type="project" value="UniProtKB-ARBA"/>
</dbReference>
<feature type="domain" description="Aerobactin siderophore biosynthesis IucA/IucC-like C-terminal" evidence="1">
    <location>
        <begin position="56"/>
        <end position="165"/>
    </location>
</feature>
<dbReference type="RefSeq" id="WP_142640792.1">
    <property type="nucleotide sequence ID" value="NZ_VDGI01000001.1"/>
</dbReference>
<evidence type="ECO:0000259" key="1">
    <source>
        <dbReference type="Pfam" id="PF06276"/>
    </source>
</evidence>
<dbReference type="EMBL" id="VDGI01000001">
    <property type="protein sequence ID" value="TQR21667.1"/>
    <property type="molecule type" value="Genomic_DNA"/>
</dbReference>
<name>A0A544TW43_9BACI</name>
<sequence>MDLKINKLRKLRLTTEKMQSTLSIEVSNLLYEQSMRKYLDTLSHHIESSNSKVAASLFVKRYAFLSVIYLYAMTAWNEKLNVNFENISIETDDNEKLWLPNFHFHSLESESLRMDREKWRTNCIETLFKGHLSPILDLLSQTTKVSKLILWENISVYIYWLYETVLMEEGTPSEVTFRSKEDFRFIVYRASGEIFGDYDVNPLTRFYYEVHENEVRKRSTCCYSHLTNSDKYCATCPHICKRKA</sequence>
<evidence type="ECO:0000313" key="3">
    <source>
        <dbReference type="Proteomes" id="UP000316626"/>
    </source>
</evidence>
<proteinExistence type="predicted"/>
<reference evidence="2 3" key="1">
    <citation type="submission" date="2019-06" db="EMBL/GenBank/DDBJ databases">
        <title>Psychrobacillus vulpis sp. nov., a new species isolated from feces of a red fox that inhabits in The Tablas de Daimiel Natural Park, Albacete, Spain.</title>
        <authorList>
            <person name="Rodriguez M."/>
            <person name="Reina J.C."/>
            <person name="Bejar V."/>
            <person name="Llamas I."/>
        </authorList>
    </citation>
    <scope>NUCLEOTIDE SEQUENCE [LARGE SCALE GENOMIC DNA]</scope>
    <source>
        <strain evidence="2 3">Z8</strain>
    </source>
</reference>
<evidence type="ECO:0000313" key="2">
    <source>
        <dbReference type="EMBL" id="TQR21667.1"/>
    </source>
</evidence>
<dbReference type="InterPro" id="IPR022770">
    <property type="entry name" value="IucA/IucC-like_C"/>
</dbReference>
<comment type="caution">
    <text evidence="2">The sequence shown here is derived from an EMBL/GenBank/DDBJ whole genome shotgun (WGS) entry which is preliminary data.</text>
</comment>
<dbReference type="Proteomes" id="UP000316626">
    <property type="component" value="Unassembled WGS sequence"/>
</dbReference>
<dbReference type="Pfam" id="PF06276">
    <property type="entry name" value="FhuF"/>
    <property type="match status" value="1"/>
</dbReference>
<dbReference type="AlphaFoldDB" id="A0A544TW43"/>
<dbReference type="OrthoDB" id="5870636at2"/>
<keyword evidence="3" id="KW-1185">Reference proteome</keyword>
<organism evidence="2 3">
    <name type="scientific">Psychrobacillus vulpis</name>
    <dbReference type="NCBI Taxonomy" id="2325572"/>
    <lineage>
        <taxon>Bacteria</taxon>
        <taxon>Bacillati</taxon>
        <taxon>Bacillota</taxon>
        <taxon>Bacilli</taxon>
        <taxon>Bacillales</taxon>
        <taxon>Bacillaceae</taxon>
        <taxon>Psychrobacillus</taxon>
    </lineage>
</organism>
<accession>A0A544TW43</accession>
<protein>
    <recommendedName>
        <fullName evidence="1">Aerobactin siderophore biosynthesis IucA/IucC-like C-terminal domain-containing protein</fullName>
    </recommendedName>
</protein>